<dbReference type="InterPro" id="IPR002818">
    <property type="entry name" value="DJ-1/PfpI"/>
</dbReference>
<evidence type="ECO:0000259" key="1">
    <source>
        <dbReference type="Pfam" id="PF01965"/>
    </source>
</evidence>
<dbReference type="GO" id="GO:0006355">
    <property type="term" value="P:regulation of DNA-templated transcription"/>
    <property type="evidence" value="ECO:0007669"/>
    <property type="project" value="TreeGrafter"/>
</dbReference>
<keyword evidence="3" id="KW-1185">Reference proteome</keyword>
<feature type="domain" description="DJ-1/PfpI" evidence="1">
    <location>
        <begin position="39"/>
        <end position="198"/>
    </location>
</feature>
<dbReference type="SUPFAM" id="SSF52317">
    <property type="entry name" value="Class I glutamine amidotransferase-like"/>
    <property type="match status" value="1"/>
</dbReference>
<accession>A0A918JQD3</accession>
<protein>
    <recommendedName>
        <fullName evidence="1">DJ-1/PfpI domain-containing protein</fullName>
    </recommendedName>
</protein>
<dbReference type="CDD" id="cd03139">
    <property type="entry name" value="GATase1_PfpI_2"/>
    <property type="match status" value="1"/>
</dbReference>
<dbReference type="InterPro" id="IPR052158">
    <property type="entry name" value="INH-QAR"/>
</dbReference>
<reference evidence="2" key="2">
    <citation type="submission" date="2020-09" db="EMBL/GenBank/DDBJ databases">
        <authorList>
            <person name="Sun Q."/>
            <person name="Kim S."/>
        </authorList>
    </citation>
    <scope>NUCLEOTIDE SEQUENCE</scope>
    <source>
        <strain evidence="2">KCTC 22164</strain>
    </source>
</reference>
<dbReference type="Proteomes" id="UP000631300">
    <property type="component" value="Unassembled WGS sequence"/>
</dbReference>
<organism evidence="2 3">
    <name type="scientific">Alteromonas halophila</name>
    <dbReference type="NCBI Taxonomy" id="516698"/>
    <lineage>
        <taxon>Bacteria</taxon>
        <taxon>Pseudomonadati</taxon>
        <taxon>Pseudomonadota</taxon>
        <taxon>Gammaproteobacteria</taxon>
        <taxon>Alteromonadales</taxon>
        <taxon>Alteromonadaceae</taxon>
        <taxon>Alteromonas/Salinimonas group</taxon>
        <taxon>Alteromonas</taxon>
    </lineage>
</organism>
<comment type="caution">
    <text evidence="2">The sequence shown here is derived from an EMBL/GenBank/DDBJ whole genome shotgun (WGS) entry which is preliminary data.</text>
</comment>
<dbReference type="Pfam" id="PF01965">
    <property type="entry name" value="DJ-1_PfpI"/>
    <property type="match status" value="1"/>
</dbReference>
<reference evidence="2" key="1">
    <citation type="journal article" date="2014" name="Int. J. Syst. Evol. Microbiol.">
        <title>Complete genome sequence of Corynebacterium casei LMG S-19264T (=DSM 44701T), isolated from a smear-ripened cheese.</title>
        <authorList>
            <consortium name="US DOE Joint Genome Institute (JGI-PGF)"/>
            <person name="Walter F."/>
            <person name="Albersmeier A."/>
            <person name="Kalinowski J."/>
            <person name="Ruckert C."/>
        </authorList>
    </citation>
    <scope>NUCLEOTIDE SEQUENCE</scope>
    <source>
        <strain evidence="2">KCTC 22164</strain>
    </source>
</reference>
<dbReference type="RefSeq" id="WP_189407841.1">
    <property type="nucleotide sequence ID" value="NZ_BMXP01000009.1"/>
</dbReference>
<dbReference type="PANTHER" id="PTHR43130:SF14">
    <property type="entry name" value="DJ-1_PFPI DOMAIN-CONTAINING PROTEIN"/>
    <property type="match status" value="1"/>
</dbReference>
<dbReference type="Gene3D" id="3.40.50.880">
    <property type="match status" value="1"/>
</dbReference>
<evidence type="ECO:0000313" key="2">
    <source>
        <dbReference type="EMBL" id="GGW93385.1"/>
    </source>
</evidence>
<dbReference type="InterPro" id="IPR029062">
    <property type="entry name" value="Class_I_gatase-like"/>
</dbReference>
<dbReference type="AlphaFoldDB" id="A0A918JQD3"/>
<proteinExistence type="predicted"/>
<sequence>MPANAQRYGLFTTLISLIALVFTSTIAFAETPREKPFTVAILLFDDVQIIDFAAPYEVFGQADFDVFTVSQDGKTVTTAMGLSVNPAHAFTTMPEADAILVPGGDVHDAMHNETILTWLKAQQQQVDHILSVCTGSHIVAESGLLDSLAATTFHNALEGFAADYPDITVKADKRFVDNGQIITSAGLSSGIDASLHLVSKIRGINKARSVALHIEYDWDPQGNFVRAAMADRHFPDNTYQWPEGILFNQLSSVGDESAWKTVYRARTDASAADLLAVYKAAMSAHNDWQPAQAEAPNTLRWVGGGDHKGWLHAVRIEASEHNNTYHISLIIEQHQNKAAL</sequence>
<dbReference type="EMBL" id="BMXP01000009">
    <property type="protein sequence ID" value="GGW93385.1"/>
    <property type="molecule type" value="Genomic_DNA"/>
</dbReference>
<evidence type="ECO:0000313" key="3">
    <source>
        <dbReference type="Proteomes" id="UP000631300"/>
    </source>
</evidence>
<gene>
    <name evidence="2" type="ORF">GCM10007391_29670</name>
</gene>
<dbReference type="PANTHER" id="PTHR43130">
    <property type="entry name" value="ARAC-FAMILY TRANSCRIPTIONAL REGULATOR"/>
    <property type="match status" value="1"/>
</dbReference>
<name>A0A918JQD3_9ALTE</name>